<dbReference type="PRINTS" id="PR00196">
    <property type="entry name" value="ANNEXIN"/>
</dbReference>
<keyword evidence="3" id="KW-0041">Annexin</keyword>
<comment type="similarity">
    <text evidence="1">Belongs to the annexin family.</text>
</comment>
<dbReference type="InterPro" id="IPR018502">
    <property type="entry name" value="Annexin_repeat"/>
</dbReference>
<dbReference type="Proteomes" id="UP001642409">
    <property type="component" value="Unassembled WGS sequence"/>
</dbReference>
<name>A0ABP1H1A4_9EUKA</name>
<dbReference type="InterPro" id="IPR037104">
    <property type="entry name" value="Annexin_sf"/>
</dbReference>
<accession>A0ABP1H1A4</accession>
<dbReference type="SMART" id="SM00335">
    <property type="entry name" value="ANX"/>
    <property type="match status" value="3"/>
</dbReference>
<keyword evidence="2" id="KW-0677">Repeat</keyword>
<keyword evidence="5" id="KW-1185">Reference proteome</keyword>
<gene>
    <name evidence="4" type="ORF">HINF_LOCUS6429</name>
</gene>
<dbReference type="Gene3D" id="1.10.220.10">
    <property type="entry name" value="Annexin"/>
    <property type="match status" value="4"/>
</dbReference>
<dbReference type="SUPFAM" id="SSF47874">
    <property type="entry name" value="Annexin"/>
    <property type="match status" value="1"/>
</dbReference>
<organism evidence="4 5">
    <name type="scientific">Hexamita inflata</name>
    <dbReference type="NCBI Taxonomy" id="28002"/>
    <lineage>
        <taxon>Eukaryota</taxon>
        <taxon>Metamonada</taxon>
        <taxon>Diplomonadida</taxon>
        <taxon>Hexamitidae</taxon>
        <taxon>Hexamitinae</taxon>
        <taxon>Hexamita</taxon>
    </lineage>
</organism>
<dbReference type="EMBL" id="CAXDID020000013">
    <property type="protein sequence ID" value="CAL5980985.1"/>
    <property type="molecule type" value="Genomic_DNA"/>
</dbReference>
<dbReference type="Pfam" id="PF00191">
    <property type="entry name" value="Annexin"/>
    <property type="match status" value="3"/>
</dbReference>
<dbReference type="PANTHER" id="PTHR10502">
    <property type="entry name" value="ANNEXIN"/>
    <property type="match status" value="1"/>
</dbReference>
<dbReference type="PANTHER" id="PTHR10502:SF102">
    <property type="entry name" value="ANNEXIN B11"/>
    <property type="match status" value="1"/>
</dbReference>
<sequence length="303" mass="33856">MKAECKPEDLLEQALLLSKAMKGLGTNEKLLIQVAAAHNHIDRFAIQQQYLASTGTELQKHFKSELSGNMCTLFQSLFQDRYLYWCNAIHTAITKNESKHLINLILLLSPADTVQVSAHYFKLFKLTLTQALNTHLGNKDWEKLLKAWVVSTKQLNLNAQETAEKLYKAAKGAGTDEDQFVAVLCNCSKDNYNEIDKAYFGQYGKKLADVIKSEFTLRSEIAFLTAHYLQLGVAQGVAYQLYAAMKGLGTDDDSLISATALYQDQFKGAEIVQAYAQFGDLKKDFKGDLSGKYEDAVLALWGL</sequence>
<evidence type="ECO:0000313" key="4">
    <source>
        <dbReference type="EMBL" id="CAL5980985.1"/>
    </source>
</evidence>
<evidence type="ECO:0000256" key="3">
    <source>
        <dbReference type="ARBA" id="ARBA00023216"/>
    </source>
</evidence>
<comment type="caution">
    <text evidence="4">The sequence shown here is derived from an EMBL/GenBank/DDBJ whole genome shotgun (WGS) entry which is preliminary data.</text>
</comment>
<dbReference type="InterPro" id="IPR001464">
    <property type="entry name" value="Annexin"/>
</dbReference>
<evidence type="ECO:0000256" key="2">
    <source>
        <dbReference type="ARBA" id="ARBA00022737"/>
    </source>
</evidence>
<evidence type="ECO:0000256" key="1">
    <source>
        <dbReference type="ARBA" id="ARBA00007831"/>
    </source>
</evidence>
<evidence type="ECO:0000313" key="5">
    <source>
        <dbReference type="Proteomes" id="UP001642409"/>
    </source>
</evidence>
<reference evidence="4 5" key="1">
    <citation type="submission" date="2024-07" db="EMBL/GenBank/DDBJ databases">
        <authorList>
            <person name="Akdeniz Z."/>
        </authorList>
    </citation>
    <scope>NUCLEOTIDE SEQUENCE [LARGE SCALE GENOMIC DNA]</scope>
</reference>
<proteinExistence type="inferred from homology"/>
<dbReference type="PROSITE" id="PS51897">
    <property type="entry name" value="ANNEXIN_2"/>
    <property type="match status" value="3"/>
</dbReference>
<protein>
    <submittedName>
        <fullName evidence="4">Annexin_9</fullName>
    </submittedName>
</protein>